<accession>A0A7D6HSE8</accession>
<name>A0A7D6HSE8_9MYCO</name>
<reference evidence="2" key="3">
    <citation type="submission" date="2023-07" db="EMBL/GenBank/DDBJ databases">
        <title>Description of Mycobacterium gordonae subsp. intergordonae subsp.nov. and Mycobacterium gordonae subsp. gordonae subsp. nov.</title>
        <authorList>
            <person name="Huang H."/>
        </authorList>
    </citation>
    <scope>NUCLEOTIDE SEQUENCE [LARGE SCALE GENOMIC DNA]</scope>
    <source>
        <strain evidence="2">24</strain>
    </source>
</reference>
<reference evidence="2" key="1">
    <citation type="submission" date="2020-07" db="EMBL/GenBank/DDBJ databases">
        <title>Description of Mycobacterium gordonae subsp. intergordonae subsp.nov. and Mycobacterium gordonae subsp. gordonae subsp. nov.</title>
        <authorList>
            <person name="Yu X."/>
        </authorList>
    </citation>
    <scope>NUCLEOTIDE SEQUENCE [LARGE SCALE GENOMIC DNA]</scope>
    <source>
        <strain evidence="2">24</strain>
    </source>
</reference>
<dbReference type="RefSeq" id="WP_180917356.1">
    <property type="nucleotide sequence ID" value="NZ_CP059165.1"/>
</dbReference>
<dbReference type="EMBL" id="CP059165">
    <property type="protein sequence ID" value="QLL08771.1"/>
    <property type="molecule type" value="Genomic_DNA"/>
</dbReference>
<reference evidence="1 2" key="2">
    <citation type="submission" date="2020-07" db="EMBL/GenBank/DDBJ databases">
        <authorList>
            <person name="Yu X."/>
        </authorList>
    </citation>
    <scope>NUCLEOTIDE SEQUENCE [LARGE SCALE GENOMIC DNA]</scope>
    <source>
        <strain evidence="2">24</strain>
    </source>
</reference>
<dbReference type="Gene3D" id="3.90.1720.10">
    <property type="entry name" value="endopeptidase domain like (from Nostoc punctiforme)"/>
    <property type="match status" value="1"/>
</dbReference>
<organism evidence="1 2">
    <name type="scientific">Mycobacterium vicinigordonae</name>
    <dbReference type="NCBI Taxonomy" id="1719132"/>
    <lineage>
        <taxon>Bacteria</taxon>
        <taxon>Bacillati</taxon>
        <taxon>Actinomycetota</taxon>
        <taxon>Actinomycetes</taxon>
        <taxon>Mycobacteriales</taxon>
        <taxon>Mycobacteriaceae</taxon>
        <taxon>Mycobacterium</taxon>
    </lineage>
</organism>
<dbReference type="AlphaFoldDB" id="A0A7D6HSE8"/>
<dbReference type="Proteomes" id="UP000510682">
    <property type="component" value="Chromosome"/>
</dbReference>
<evidence type="ECO:0000313" key="1">
    <source>
        <dbReference type="EMBL" id="QLL08771.1"/>
    </source>
</evidence>
<protein>
    <recommendedName>
        <fullName evidence="3">NlpC/P60 domain-containing protein</fullName>
    </recommendedName>
</protein>
<proteinExistence type="predicted"/>
<evidence type="ECO:0000313" key="2">
    <source>
        <dbReference type="Proteomes" id="UP000510682"/>
    </source>
</evidence>
<gene>
    <name evidence="1" type="ORF">H0P51_07625</name>
</gene>
<sequence>MSLGQIPGYRVGAGWLGALLAVSVLATGCTHPKQSHAVPAATVAAPESGAAALASEVQRELNSMRVTRYQHTTAVEESSGQFFYDCSGLVDYALERATPADLQPIPHQKARPLAADIESYLQRGLGGPIQGWQPLSRVDALRAGDVVAWLATEDSTTGDTGHVMVVLAAPAQNSARRRRMAGARG</sequence>
<evidence type="ECO:0008006" key="3">
    <source>
        <dbReference type="Google" id="ProtNLM"/>
    </source>
</evidence>
<dbReference type="KEGG" id="mgor:H0P51_07625"/>
<keyword evidence="2" id="KW-1185">Reference proteome</keyword>